<feature type="domain" description="T4 RNA ligase 1-like N-terminal" evidence="4">
    <location>
        <begin position="169"/>
        <end position="413"/>
    </location>
</feature>
<protein>
    <recommendedName>
        <fullName evidence="7">tRNA ligase</fullName>
    </recommendedName>
</protein>
<feature type="domain" description="tRNA ligase phosphodiesterase" evidence="2">
    <location>
        <begin position="896"/>
        <end position="1062"/>
    </location>
</feature>
<dbReference type="AlphaFoldDB" id="A0A9P6Q8Y4"/>
<dbReference type="Pfam" id="PF08302">
    <property type="entry name" value="tRNA_lig_CPD"/>
    <property type="match status" value="1"/>
</dbReference>
<feature type="compositionally biased region" description="Basic and acidic residues" evidence="1">
    <location>
        <begin position="761"/>
        <end position="798"/>
    </location>
</feature>
<feature type="region of interest" description="Disordered" evidence="1">
    <location>
        <begin position="759"/>
        <end position="812"/>
    </location>
</feature>
<dbReference type="SUPFAM" id="SSF52540">
    <property type="entry name" value="P-loop containing nucleoside triphosphate hydrolases"/>
    <property type="match status" value="1"/>
</dbReference>
<keyword evidence="6" id="KW-1185">Reference proteome</keyword>
<name>A0A9P6Q8Y4_9FUNG</name>
<evidence type="ECO:0000313" key="6">
    <source>
        <dbReference type="Proteomes" id="UP000807716"/>
    </source>
</evidence>
<evidence type="ECO:0000259" key="3">
    <source>
        <dbReference type="Pfam" id="PF08303"/>
    </source>
</evidence>
<dbReference type="InterPro" id="IPR015965">
    <property type="entry name" value="tRNA_lig_PDEase"/>
</dbReference>
<dbReference type="PANTHER" id="PTHR32004">
    <property type="entry name" value="TRNA LIGASE"/>
    <property type="match status" value="1"/>
</dbReference>
<dbReference type="GO" id="GO:0003972">
    <property type="term" value="F:RNA ligase (ATP) activity"/>
    <property type="evidence" value="ECO:0007669"/>
    <property type="project" value="InterPro"/>
</dbReference>
<feature type="compositionally biased region" description="Low complexity" evidence="1">
    <location>
        <begin position="863"/>
        <end position="879"/>
    </location>
</feature>
<dbReference type="PANTHER" id="PTHR32004:SF1">
    <property type="entry name" value="TRNA LIGASE"/>
    <property type="match status" value="1"/>
</dbReference>
<dbReference type="Pfam" id="PF09511">
    <property type="entry name" value="RNA_lig_T4_1"/>
    <property type="match status" value="1"/>
</dbReference>
<dbReference type="Pfam" id="PF08303">
    <property type="entry name" value="tRNA_lig_kinase"/>
    <property type="match status" value="1"/>
</dbReference>
<dbReference type="GO" id="GO:0005524">
    <property type="term" value="F:ATP binding"/>
    <property type="evidence" value="ECO:0007669"/>
    <property type="project" value="InterPro"/>
</dbReference>
<sequence>MVIATNPATKDTTEAEELISTLWRYAAEQRRPGENKKSRDRRRQRPLVQPNDFGIVCTVGTTMDPKDKKVIQKKRVLNLTSWKMNEYEYAKGSLPTLARGLFTYSEHDPVEDDLEDEVEDDDYVHISKTQDLAADGDEQEGEGSGGKSEQGGDGQEQDSVASKVDYVERSKNGRILIRGYNKFFNLEEVKESQLAWIKEHTRGPYEVTLKENGCIIFMAGLPPGYFDEQDSSAGCIVSSKHFLGSLGDKTGKAGTIAHSDKGREWLNKCLTTKGKTLYDFGRWLWKHQITAVAELCDDSFEEHVLEYSPERSGLYLHGLNCNTPDFKTWASQDVYNAAVEWGFHPTQYVTIHTVDEVIAFANKVRDEGEYDHRPIEGFVVRCKVPSSGGGGQSSTMSSDSDHFFKIKYDEPYLMYREWREITKHLWTRRLREEKDKADKKKKNKSADDTNEDTTPTTTPAAESWVRMKYPLTRAYVQFVTRLMSEKPELFAGYNKNQGIIAIRDMFLQHWEAQSQTKQDAPQGDVSALNDGSASAGAASGASVAQGDFDRTLIVPIATIGCGKTTTSVALAELFGWAHVSSDDFNHFRKNSGQRFMKEVVHQLCTNDVVIADRNNHLFMHRERLLQTVRETWPKTRFVALYWSHRGKSTWQIIDEAAERVRHRGNKHQVMTPDYCPDYLNVIEIFARSFQPLNPLIPPDNGFHQVIEVQIGDNTRSVVQQVIDDLVGRVKGANALPKPDKIDEAVRFAMEDWVPDRVATGEAEKHHQQQQKRQQEKEKTQEDGKANEKNGERDEKESDAASSAGSVEPGLTKKKKVREPKYYGIVIDDGAVGRVLQDEFQLTFDRPAIGNGDADGTGVAVKGSSSSHPPTSMPTSSSTSQGSAQGDRKNDEWQACRKHVQEWVDLGRLRNGHHVTLIHSSILKSEDEALRLRGSQLWKAYTNEIASAKSNGSMQASNLTDAMSSLSLKDEGGAGSTPTLSSASLLQAELEVDTLVWTDRLIAMPIRDLRRVLPDGQPGQAYETTQRMLHITVALRDDSVKPVESNAVLQEWKQRIKRSGDRTCMAKEGEQAIWSYKFEKPYKIHGRLMGRAW</sequence>
<dbReference type="InterPro" id="IPR015966">
    <property type="entry name" value="tRNA_lig_kin_fungi"/>
</dbReference>
<proteinExistence type="predicted"/>
<feature type="region of interest" description="Disordered" evidence="1">
    <location>
        <begin position="29"/>
        <end position="49"/>
    </location>
</feature>
<dbReference type="Gene3D" id="3.40.50.300">
    <property type="entry name" value="P-loop containing nucleotide triphosphate hydrolases"/>
    <property type="match status" value="1"/>
</dbReference>
<feature type="region of interest" description="Disordered" evidence="1">
    <location>
        <begin position="433"/>
        <end position="459"/>
    </location>
</feature>
<organism evidence="5 6">
    <name type="scientific">Actinomortierella ambigua</name>
    <dbReference type="NCBI Taxonomy" id="1343610"/>
    <lineage>
        <taxon>Eukaryota</taxon>
        <taxon>Fungi</taxon>
        <taxon>Fungi incertae sedis</taxon>
        <taxon>Mucoromycota</taxon>
        <taxon>Mortierellomycotina</taxon>
        <taxon>Mortierellomycetes</taxon>
        <taxon>Mortierellales</taxon>
        <taxon>Mortierellaceae</taxon>
        <taxon>Actinomortierella</taxon>
    </lineage>
</organism>
<dbReference type="GO" id="GO:0005634">
    <property type="term" value="C:nucleus"/>
    <property type="evidence" value="ECO:0007669"/>
    <property type="project" value="TreeGrafter"/>
</dbReference>
<dbReference type="OrthoDB" id="276239at2759"/>
<gene>
    <name evidence="5" type="ORF">DFQ27_002577</name>
</gene>
<dbReference type="InterPro" id="IPR019039">
    <property type="entry name" value="T4-Rnl1-like_N"/>
</dbReference>
<reference evidence="5" key="1">
    <citation type="journal article" date="2020" name="Fungal Divers.">
        <title>Resolving the Mortierellaceae phylogeny through synthesis of multi-gene phylogenetics and phylogenomics.</title>
        <authorList>
            <person name="Vandepol N."/>
            <person name="Liber J."/>
            <person name="Desiro A."/>
            <person name="Na H."/>
            <person name="Kennedy M."/>
            <person name="Barry K."/>
            <person name="Grigoriev I.V."/>
            <person name="Miller A.N."/>
            <person name="O'Donnell K."/>
            <person name="Stajich J.E."/>
            <person name="Bonito G."/>
        </authorList>
    </citation>
    <scope>NUCLEOTIDE SEQUENCE</scope>
    <source>
        <strain evidence="5">BC1065</strain>
    </source>
</reference>
<evidence type="ECO:0000256" key="1">
    <source>
        <dbReference type="SAM" id="MobiDB-lite"/>
    </source>
</evidence>
<feature type="region of interest" description="Disordered" evidence="1">
    <location>
        <begin position="847"/>
        <end position="891"/>
    </location>
</feature>
<feature type="compositionally biased region" description="Gly residues" evidence="1">
    <location>
        <begin position="142"/>
        <end position="154"/>
    </location>
</feature>
<dbReference type="Proteomes" id="UP000807716">
    <property type="component" value="Unassembled WGS sequence"/>
</dbReference>
<evidence type="ECO:0008006" key="7">
    <source>
        <dbReference type="Google" id="ProtNLM"/>
    </source>
</evidence>
<evidence type="ECO:0000259" key="4">
    <source>
        <dbReference type="Pfam" id="PF09511"/>
    </source>
</evidence>
<dbReference type="InterPro" id="IPR027417">
    <property type="entry name" value="P-loop_NTPase"/>
</dbReference>
<dbReference type="EMBL" id="JAAAJB010000199">
    <property type="protein sequence ID" value="KAG0262022.1"/>
    <property type="molecule type" value="Genomic_DNA"/>
</dbReference>
<feature type="region of interest" description="Disordered" evidence="1">
    <location>
        <begin position="129"/>
        <end position="161"/>
    </location>
</feature>
<dbReference type="GO" id="GO:0006388">
    <property type="term" value="P:tRNA splicing, via endonucleolytic cleavage and ligation"/>
    <property type="evidence" value="ECO:0007669"/>
    <property type="project" value="InterPro"/>
</dbReference>
<comment type="caution">
    <text evidence="5">The sequence shown here is derived from an EMBL/GenBank/DDBJ whole genome shotgun (WGS) entry which is preliminary data.</text>
</comment>
<accession>A0A9P6Q8Y4</accession>
<feature type="domain" description="tRNA ligase kinase" evidence="3">
    <location>
        <begin position="552"/>
        <end position="710"/>
    </location>
</feature>
<feature type="region of interest" description="Disordered" evidence="1">
    <location>
        <begin position="513"/>
        <end position="532"/>
    </location>
</feature>
<evidence type="ECO:0000259" key="2">
    <source>
        <dbReference type="Pfam" id="PF08302"/>
    </source>
</evidence>
<evidence type="ECO:0000313" key="5">
    <source>
        <dbReference type="EMBL" id="KAG0262022.1"/>
    </source>
</evidence>